<feature type="domain" description="GH18" evidence="1">
    <location>
        <begin position="33"/>
        <end position="161"/>
    </location>
</feature>
<dbReference type="AlphaFoldDB" id="A0ABC8UCS4"/>
<reference evidence="2 3" key="1">
    <citation type="submission" date="2024-02" db="EMBL/GenBank/DDBJ databases">
        <authorList>
            <person name="Vignale AGUSTIN F."/>
            <person name="Sosa J E."/>
            <person name="Modenutti C."/>
        </authorList>
    </citation>
    <scope>NUCLEOTIDE SEQUENCE [LARGE SCALE GENOMIC DNA]</scope>
</reference>
<dbReference type="Proteomes" id="UP001642360">
    <property type="component" value="Unassembled WGS sequence"/>
</dbReference>
<dbReference type="PANTHER" id="PTHR11177:SF369">
    <property type="entry name" value="CLASS V CHITINASE-LIKE"/>
    <property type="match status" value="1"/>
</dbReference>
<dbReference type="InterPro" id="IPR017853">
    <property type="entry name" value="GH"/>
</dbReference>
<sequence length="161" mass="18053">MPLCMNKLSAMAPRVLFFLSLSIILYFSNGQTWIKSGYWYSGSEFPVPDINSALFTHLMCAFAEINSSTYEVSISPSDQPYFSTFTSIVKKKNPSIKTLLSIWGAKANSSILSSMASQPSYRTSSIKSSIKNSSALWVSWPRPLVDFAKVRHRHDQYGHPP</sequence>
<dbReference type="PROSITE" id="PS51910">
    <property type="entry name" value="GH18_2"/>
    <property type="match status" value="1"/>
</dbReference>
<dbReference type="InterPro" id="IPR050314">
    <property type="entry name" value="Glycosyl_Hydrlase_18"/>
</dbReference>
<dbReference type="PANTHER" id="PTHR11177">
    <property type="entry name" value="CHITINASE"/>
    <property type="match status" value="1"/>
</dbReference>
<accession>A0ABC8UCS4</accession>
<proteinExistence type="predicted"/>
<dbReference type="SUPFAM" id="SSF51445">
    <property type="entry name" value="(Trans)glycosidases"/>
    <property type="match status" value="1"/>
</dbReference>
<protein>
    <recommendedName>
        <fullName evidence="1">GH18 domain-containing protein</fullName>
    </recommendedName>
</protein>
<evidence type="ECO:0000313" key="3">
    <source>
        <dbReference type="Proteomes" id="UP001642360"/>
    </source>
</evidence>
<dbReference type="InterPro" id="IPR001223">
    <property type="entry name" value="Glyco_hydro18_cat"/>
</dbReference>
<gene>
    <name evidence="2" type="ORF">ILEXP_LOCUS47256</name>
</gene>
<name>A0ABC8UCS4_9AQUA</name>
<evidence type="ECO:0000259" key="1">
    <source>
        <dbReference type="PROSITE" id="PS51910"/>
    </source>
</evidence>
<dbReference type="Gene3D" id="3.20.20.80">
    <property type="entry name" value="Glycosidases"/>
    <property type="match status" value="1"/>
</dbReference>
<evidence type="ECO:0000313" key="2">
    <source>
        <dbReference type="EMBL" id="CAK9177372.1"/>
    </source>
</evidence>
<dbReference type="EMBL" id="CAUOFW020007046">
    <property type="protein sequence ID" value="CAK9177372.1"/>
    <property type="molecule type" value="Genomic_DNA"/>
</dbReference>
<keyword evidence="3" id="KW-1185">Reference proteome</keyword>
<dbReference type="Pfam" id="PF00704">
    <property type="entry name" value="Glyco_hydro_18"/>
    <property type="match status" value="1"/>
</dbReference>
<comment type="caution">
    <text evidence="2">The sequence shown here is derived from an EMBL/GenBank/DDBJ whole genome shotgun (WGS) entry which is preliminary data.</text>
</comment>
<organism evidence="2 3">
    <name type="scientific">Ilex paraguariensis</name>
    <name type="common">yerba mate</name>
    <dbReference type="NCBI Taxonomy" id="185542"/>
    <lineage>
        <taxon>Eukaryota</taxon>
        <taxon>Viridiplantae</taxon>
        <taxon>Streptophyta</taxon>
        <taxon>Embryophyta</taxon>
        <taxon>Tracheophyta</taxon>
        <taxon>Spermatophyta</taxon>
        <taxon>Magnoliopsida</taxon>
        <taxon>eudicotyledons</taxon>
        <taxon>Gunneridae</taxon>
        <taxon>Pentapetalae</taxon>
        <taxon>asterids</taxon>
        <taxon>campanulids</taxon>
        <taxon>Aquifoliales</taxon>
        <taxon>Aquifoliaceae</taxon>
        <taxon>Ilex</taxon>
    </lineage>
</organism>